<dbReference type="OrthoDB" id="9808135at2"/>
<accession>A0A3A8R6J6</accession>
<dbReference type="GO" id="GO:0006885">
    <property type="term" value="P:regulation of pH"/>
    <property type="evidence" value="ECO:0007669"/>
    <property type="project" value="UniProtKB-UniRule"/>
</dbReference>
<organism evidence="7 8">
    <name type="scientific">Corallococcus interemptor</name>
    <dbReference type="NCBI Taxonomy" id="2316720"/>
    <lineage>
        <taxon>Bacteria</taxon>
        <taxon>Pseudomonadati</taxon>
        <taxon>Myxococcota</taxon>
        <taxon>Myxococcia</taxon>
        <taxon>Myxococcales</taxon>
        <taxon>Cystobacterineae</taxon>
        <taxon>Myxococcaceae</taxon>
        <taxon>Corallococcus</taxon>
    </lineage>
</organism>
<name>A0A3A8R6J6_9BACT</name>
<comment type="catalytic activity">
    <reaction evidence="6">
        <text>Na(+)(in) + 2 H(+)(out) = Na(+)(out) + 2 H(+)(in)</text>
        <dbReference type="Rhea" id="RHEA:29251"/>
        <dbReference type="ChEBI" id="CHEBI:15378"/>
        <dbReference type="ChEBI" id="CHEBI:29101"/>
    </reaction>
</comment>
<dbReference type="GO" id="GO:0015385">
    <property type="term" value="F:sodium:proton antiporter activity"/>
    <property type="evidence" value="ECO:0007669"/>
    <property type="project" value="UniProtKB-UniRule"/>
</dbReference>
<dbReference type="NCBIfam" id="TIGR00773">
    <property type="entry name" value="NhaA"/>
    <property type="match status" value="1"/>
</dbReference>
<dbReference type="Gene3D" id="1.20.1530.10">
    <property type="entry name" value="Na+/H+ antiporter like domain"/>
    <property type="match status" value="1"/>
</dbReference>
<evidence type="ECO:0000256" key="3">
    <source>
        <dbReference type="ARBA" id="ARBA00022692"/>
    </source>
</evidence>
<keyword evidence="4 6" id="KW-1133">Transmembrane helix</keyword>
<protein>
    <recommendedName>
        <fullName evidence="6">Na(+)/H(+) antiporter NhaA</fullName>
    </recommendedName>
    <alternativeName>
        <fullName evidence="6">Sodium/proton antiporter NhaA</fullName>
    </alternativeName>
</protein>
<dbReference type="InterPro" id="IPR004670">
    <property type="entry name" value="NhaA"/>
</dbReference>
<keyword evidence="2 6" id="KW-1003">Cell membrane</keyword>
<proteinExistence type="inferred from homology"/>
<evidence type="ECO:0000256" key="6">
    <source>
        <dbReference type="HAMAP-Rule" id="MF_01844"/>
    </source>
</evidence>
<feature type="transmembrane region" description="Helical" evidence="6">
    <location>
        <begin position="388"/>
        <end position="407"/>
    </location>
</feature>
<dbReference type="PANTHER" id="PTHR30341">
    <property type="entry name" value="SODIUM ION/PROTON ANTIPORTER NHAA-RELATED"/>
    <property type="match status" value="1"/>
</dbReference>
<feature type="transmembrane region" description="Helical" evidence="6">
    <location>
        <begin position="26"/>
        <end position="49"/>
    </location>
</feature>
<feature type="transmembrane region" description="Helical" evidence="6">
    <location>
        <begin position="199"/>
        <end position="220"/>
    </location>
</feature>
<evidence type="ECO:0000256" key="2">
    <source>
        <dbReference type="ARBA" id="ARBA00022475"/>
    </source>
</evidence>
<comment type="similarity">
    <text evidence="6">Belongs to the NhaA Na(+)/H(+) (TC 2.A.33) antiporter family.</text>
</comment>
<feature type="transmembrane region" description="Helical" evidence="6">
    <location>
        <begin position="347"/>
        <end position="368"/>
    </location>
</feature>
<keyword evidence="5 6" id="KW-0472">Membrane</keyword>
<comment type="subcellular location">
    <subcellularLocation>
        <location evidence="1">Cell inner membrane</location>
        <topology evidence="1">Multi-pass membrane protein</topology>
    </subcellularLocation>
    <subcellularLocation>
        <location evidence="6">Cell membrane</location>
        <topology evidence="6">Multi-pass membrane protein</topology>
    </subcellularLocation>
</comment>
<comment type="function">
    <text evidence="6">Na(+)/H(+) antiporter that extrudes sodium in exchange for external protons.</text>
</comment>
<reference evidence="8" key="1">
    <citation type="submission" date="2018-09" db="EMBL/GenBank/DDBJ databases">
        <authorList>
            <person name="Livingstone P.G."/>
            <person name="Whitworth D.E."/>
        </authorList>
    </citation>
    <scope>NUCLEOTIDE SEQUENCE [LARGE SCALE GENOMIC DNA]</scope>
    <source>
        <strain evidence="8">AB047A</strain>
    </source>
</reference>
<keyword evidence="6" id="KW-0050">Antiport</keyword>
<keyword evidence="6" id="KW-0739">Sodium transport</keyword>
<feature type="transmembrane region" description="Helical" evidence="6">
    <location>
        <begin position="144"/>
        <end position="162"/>
    </location>
</feature>
<comment type="caution">
    <text evidence="7">The sequence shown here is derived from an EMBL/GenBank/DDBJ whole genome shotgun (WGS) entry which is preliminary data.</text>
</comment>
<gene>
    <name evidence="6 7" type="primary">nhaA</name>
    <name evidence="7" type="ORF">D7X96_09640</name>
</gene>
<dbReference type="RefSeq" id="WP_121769552.1">
    <property type="nucleotide sequence ID" value="NZ_RAWM01000018.1"/>
</dbReference>
<dbReference type="EMBL" id="RAWM01000018">
    <property type="protein sequence ID" value="RKH71034.1"/>
    <property type="molecule type" value="Genomic_DNA"/>
</dbReference>
<dbReference type="GO" id="GO:0005886">
    <property type="term" value="C:plasma membrane"/>
    <property type="evidence" value="ECO:0007669"/>
    <property type="project" value="UniProtKB-SubCell"/>
</dbReference>
<evidence type="ECO:0000313" key="7">
    <source>
        <dbReference type="EMBL" id="RKH71034.1"/>
    </source>
</evidence>
<keyword evidence="8" id="KW-1185">Reference proteome</keyword>
<feature type="transmembrane region" description="Helical" evidence="6">
    <location>
        <begin position="419"/>
        <end position="440"/>
    </location>
</feature>
<feature type="transmembrane region" description="Helical" evidence="6">
    <location>
        <begin position="169"/>
        <end position="193"/>
    </location>
</feature>
<feature type="transmembrane region" description="Helical" evidence="6">
    <location>
        <begin position="113"/>
        <end position="132"/>
    </location>
</feature>
<keyword evidence="6" id="KW-0813">Transport</keyword>
<keyword evidence="3 6" id="KW-0812">Transmembrane</keyword>
<dbReference type="InterPro" id="IPR023171">
    <property type="entry name" value="Na/H_antiporter_dom_sf"/>
</dbReference>
<feature type="transmembrane region" description="Helical" evidence="6">
    <location>
        <begin position="232"/>
        <end position="255"/>
    </location>
</feature>
<evidence type="ECO:0000313" key="8">
    <source>
        <dbReference type="Proteomes" id="UP000282656"/>
    </source>
</evidence>
<keyword evidence="6" id="KW-0406">Ion transport</keyword>
<keyword evidence="6" id="KW-0915">Sodium</keyword>
<dbReference type="AlphaFoldDB" id="A0A3A8R6J6"/>
<feature type="transmembrane region" description="Helical" evidence="6">
    <location>
        <begin position="69"/>
        <end position="93"/>
    </location>
</feature>
<evidence type="ECO:0000256" key="5">
    <source>
        <dbReference type="ARBA" id="ARBA00023136"/>
    </source>
</evidence>
<dbReference type="Pfam" id="PF06965">
    <property type="entry name" value="Na_H_antiport_1"/>
    <property type="match status" value="1"/>
</dbReference>
<dbReference type="PANTHER" id="PTHR30341:SF0">
    <property type="entry name" value="NA(+)_H(+) ANTIPORTER NHAA"/>
    <property type="match status" value="1"/>
</dbReference>
<dbReference type="HAMAP" id="MF_01844">
    <property type="entry name" value="NhaA"/>
    <property type="match status" value="1"/>
</dbReference>
<feature type="transmembrane region" description="Helical" evidence="6">
    <location>
        <begin position="315"/>
        <end position="335"/>
    </location>
</feature>
<dbReference type="Proteomes" id="UP000282656">
    <property type="component" value="Unassembled WGS sequence"/>
</dbReference>
<evidence type="ECO:0000256" key="1">
    <source>
        <dbReference type="ARBA" id="ARBA00004429"/>
    </source>
</evidence>
<evidence type="ECO:0000256" key="4">
    <source>
        <dbReference type="ARBA" id="ARBA00022989"/>
    </source>
</evidence>
<sequence>MANSPQTTSRPPVPALFKVALAPVQAFFRLEASSGILLALCAVAALVWANSPWGSTYAAVFDAPLHLEVVGHGGAFTFRELINDGLMTLFFFLVGMEIKRELAAGELRSFSRALLPLIAALGGMVVPAGLYLAFTHGTPAQGGWAIPMATDIAFAIGCLTLVKARVGQGLVVFLTALAIFDDIGGILVIALFYGTGLHVEWLAVAGGLVAVLWGLNRFYVRNGLAYAVVGAALWYAMHHGGIHATLSGVVLGLAIPALPTRSGREVLEELAQYIRELVSRPDDESARGAQLLHIEEALEDIEPPLNRFVHLWHGYVAYGIVPLFALANSGVDVSAMSLADLLKPLPLGIIVGLFVGKQVGIFLFTLAAVKTGVSPLPTGAGVAQVHGVSVVAGIGFTVALFVAGLAFANEPALLAEAKLGILTGSLLSAVVGYVLLRYVARPPQAALQTPS</sequence>